<dbReference type="PANTHER" id="PTHR28055">
    <property type="entry name" value="ALTERED INHERITANCE OF MITOCHONDRIA PROTEIN 41, MITOCHONDRIAL"/>
    <property type="match status" value="1"/>
</dbReference>
<evidence type="ECO:0000256" key="2">
    <source>
        <dbReference type="ARBA" id="ARBA00023128"/>
    </source>
</evidence>
<evidence type="ECO:0000313" key="5">
    <source>
        <dbReference type="Proteomes" id="UP001306508"/>
    </source>
</evidence>
<dbReference type="PANTHER" id="PTHR28055:SF1">
    <property type="entry name" value="ALTERED INHERITANCE OF MITOCHONDRIA PROTEIN 41, MITOCHONDRIAL"/>
    <property type="match status" value="1"/>
</dbReference>
<keyword evidence="2 3" id="KW-0496">Mitochondrion</keyword>
<comment type="caution">
    <text evidence="4">The sequence shown here is derived from an EMBL/GenBank/DDBJ whole genome shotgun (WGS) entry which is preliminary data.</text>
</comment>
<comment type="similarity">
    <text evidence="1 3">Belongs to the AIM41 family.</text>
</comment>
<dbReference type="AlphaFoldDB" id="A0AAN7WNW5"/>
<protein>
    <recommendedName>
        <fullName evidence="3">Altered inheritance of mitochondria protein 41</fullName>
    </recommendedName>
</protein>
<proteinExistence type="inferred from homology"/>
<dbReference type="GO" id="GO:0005739">
    <property type="term" value="C:mitochondrion"/>
    <property type="evidence" value="ECO:0007669"/>
    <property type="project" value="UniProtKB-SubCell"/>
</dbReference>
<dbReference type="InterPro" id="IPR003789">
    <property type="entry name" value="Asn/Gln_tRNA_amidoTrase-B-like"/>
</dbReference>
<evidence type="ECO:0000256" key="1">
    <source>
        <dbReference type="ARBA" id="ARBA00007538"/>
    </source>
</evidence>
<dbReference type="EMBL" id="JAWIZZ010000045">
    <property type="protein sequence ID" value="KAK5780027.1"/>
    <property type="molecule type" value="Genomic_DNA"/>
</dbReference>
<reference evidence="5" key="1">
    <citation type="submission" date="2023-07" db="EMBL/GenBank/DDBJ databases">
        <title>A draft genome of Kazachstania heterogenica Y-27499.</title>
        <authorList>
            <person name="Donic C."/>
            <person name="Kralova J.S."/>
            <person name="Fidel L."/>
            <person name="Ben-Dor S."/>
            <person name="Jung S."/>
        </authorList>
    </citation>
    <scope>NUCLEOTIDE SEQUENCE [LARGE SCALE GENOMIC DNA]</scope>
    <source>
        <strain evidence="5">Y27499</strain>
    </source>
</reference>
<dbReference type="Pfam" id="PF09424">
    <property type="entry name" value="YqeY"/>
    <property type="match status" value="1"/>
</dbReference>
<dbReference type="InterPro" id="IPR042184">
    <property type="entry name" value="YqeY/Aim41_N"/>
</dbReference>
<keyword evidence="5" id="KW-1185">Reference proteome</keyword>
<dbReference type="Gene3D" id="1.10.1510.10">
    <property type="entry name" value="Uncharacterised protein YqeY/AIM41 PF09424, N-terminal domain"/>
    <property type="match status" value="1"/>
</dbReference>
<evidence type="ECO:0000256" key="3">
    <source>
        <dbReference type="RuleBase" id="RU365099"/>
    </source>
</evidence>
<dbReference type="GO" id="GO:0016884">
    <property type="term" value="F:carbon-nitrogen ligase activity, with glutamine as amido-N-donor"/>
    <property type="evidence" value="ECO:0007669"/>
    <property type="project" value="UniProtKB-UniRule"/>
</dbReference>
<comment type="subcellular location">
    <subcellularLocation>
        <location evidence="3">Mitochondrion</location>
    </subcellularLocation>
</comment>
<evidence type="ECO:0000313" key="4">
    <source>
        <dbReference type="EMBL" id="KAK5780027.1"/>
    </source>
</evidence>
<dbReference type="Proteomes" id="UP001306508">
    <property type="component" value="Unassembled WGS sequence"/>
</dbReference>
<dbReference type="InterPro" id="IPR019004">
    <property type="entry name" value="YqeY/Aim41"/>
</dbReference>
<organism evidence="4 5">
    <name type="scientific">Arxiozyma heterogenica</name>
    <dbReference type="NCBI Taxonomy" id="278026"/>
    <lineage>
        <taxon>Eukaryota</taxon>
        <taxon>Fungi</taxon>
        <taxon>Dikarya</taxon>
        <taxon>Ascomycota</taxon>
        <taxon>Saccharomycotina</taxon>
        <taxon>Saccharomycetes</taxon>
        <taxon>Saccharomycetales</taxon>
        <taxon>Saccharomycetaceae</taxon>
        <taxon>Arxiozyma</taxon>
    </lineage>
</organism>
<gene>
    <name evidence="3" type="primary">AIM41</name>
    <name evidence="4" type="ORF">RI543_002567</name>
</gene>
<sequence length="188" mass="22036">MLRRTLLNPTNKSILIRFSSTSSNEAYNGVLTTLKKDLKAALVNKDEIKKNTIRNMMAALKNKIIDSKTHTIDTFEIYTTYEKMINQRKESIVEYTSNKRDDLVKKEQKELEIIKEYQKLLPVISKDELHSKVKNLLESLKKEDSNIQLKDIFNRIDWKVLPLEWNASPNMVKSNIVEQFKEMSNKTK</sequence>
<accession>A0AAN7WNW5</accession>
<name>A0AAN7WNW5_9SACH</name>
<dbReference type="SUPFAM" id="SSF89095">
    <property type="entry name" value="GatB/YqeY motif"/>
    <property type="match status" value="1"/>
</dbReference>